<feature type="compositionally biased region" description="Low complexity" evidence="1">
    <location>
        <begin position="1365"/>
        <end position="1382"/>
    </location>
</feature>
<feature type="region of interest" description="Disordered" evidence="1">
    <location>
        <begin position="1229"/>
        <end position="1483"/>
    </location>
</feature>
<feature type="compositionally biased region" description="Acidic residues" evidence="1">
    <location>
        <begin position="1421"/>
        <end position="1436"/>
    </location>
</feature>
<dbReference type="InterPro" id="IPR056222">
    <property type="entry name" value="PH_23"/>
</dbReference>
<feature type="compositionally biased region" description="Basic residues" evidence="1">
    <location>
        <begin position="187"/>
        <end position="199"/>
    </location>
</feature>
<feature type="compositionally biased region" description="Polar residues" evidence="1">
    <location>
        <begin position="331"/>
        <end position="350"/>
    </location>
</feature>
<dbReference type="Proteomes" id="UP001586593">
    <property type="component" value="Unassembled WGS sequence"/>
</dbReference>
<dbReference type="EMBL" id="JAZHXJ010000014">
    <property type="protein sequence ID" value="KAL1882685.1"/>
    <property type="molecule type" value="Genomic_DNA"/>
</dbReference>
<feature type="compositionally biased region" description="Basic and acidic residues" evidence="1">
    <location>
        <begin position="302"/>
        <end position="317"/>
    </location>
</feature>
<accession>A0ABR3Y323</accession>
<feature type="compositionally biased region" description="Polar residues" evidence="1">
    <location>
        <begin position="1300"/>
        <end position="1313"/>
    </location>
</feature>
<feature type="compositionally biased region" description="Low complexity" evidence="1">
    <location>
        <begin position="1722"/>
        <end position="1735"/>
    </location>
</feature>
<feature type="compositionally biased region" description="Polar residues" evidence="1">
    <location>
        <begin position="593"/>
        <end position="602"/>
    </location>
</feature>
<feature type="compositionally biased region" description="Acidic residues" evidence="1">
    <location>
        <begin position="717"/>
        <end position="728"/>
    </location>
</feature>
<evidence type="ECO:0000259" key="3">
    <source>
        <dbReference type="Pfam" id="PF24344"/>
    </source>
</evidence>
<protein>
    <submittedName>
        <fullName evidence="5">Uncharacterized protein</fullName>
    </submittedName>
</protein>
<feature type="compositionally biased region" description="Basic and acidic residues" evidence="1">
    <location>
        <begin position="618"/>
        <end position="632"/>
    </location>
</feature>
<evidence type="ECO:0000313" key="6">
    <source>
        <dbReference type="Proteomes" id="UP001586593"/>
    </source>
</evidence>
<feature type="region of interest" description="Disordered" evidence="1">
    <location>
        <begin position="163"/>
        <end position="495"/>
    </location>
</feature>
<feature type="compositionally biased region" description="Basic and acidic residues" evidence="1">
    <location>
        <begin position="433"/>
        <end position="443"/>
    </location>
</feature>
<dbReference type="Pfam" id="PF24345">
    <property type="entry name" value="PH_24"/>
    <property type="match status" value="1"/>
</dbReference>
<proteinExistence type="predicted"/>
<evidence type="ECO:0000256" key="1">
    <source>
        <dbReference type="SAM" id="MobiDB-lite"/>
    </source>
</evidence>
<feature type="compositionally biased region" description="Low complexity" evidence="1">
    <location>
        <begin position="407"/>
        <end position="430"/>
    </location>
</feature>
<feature type="compositionally biased region" description="Polar residues" evidence="1">
    <location>
        <begin position="633"/>
        <end position="643"/>
    </location>
</feature>
<feature type="region of interest" description="Disordered" evidence="1">
    <location>
        <begin position="1636"/>
        <end position="1687"/>
    </location>
</feature>
<feature type="compositionally biased region" description="Polar residues" evidence="1">
    <location>
        <begin position="1636"/>
        <end position="1646"/>
    </location>
</feature>
<feature type="compositionally biased region" description="Low complexity" evidence="1">
    <location>
        <begin position="748"/>
        <end position="761"/>
    </location>
</feature>
<feature type="compositionally biased region" description="Basic and acidic residues" evidence="1">
    <location>
        <begin position="253"/>
        <end position="262"/>
    </location>
</feature>
<dbReference type="Pfam" id="PF24340">
    <property type="entry name" value="DH_2"/>
    <property type="match status" value="1"/>
</dbReference>
<feature type="compositionally biased region" description="Low complexity" evidence="1">
    <location>
        <begin position="1676"/>
        <end position="1686"/>
    </location>
</feature>
<comment type="caution">
    <text evidence="5">The sequence shown here is derived from an EMBL/GenBank/DDBJ whole genome shotgun (WGS) entry which is preliminary data.</text>
</comment>
<feature type="compositionally biased region" description="Polar residues" evidence="1">
    <location>
        <begin position="548"/>
        <end position="560"/>
    </location>
</feature>
<dbReference type="InterPro" id="IPR056223">
    <property type="entry name" value="PH_24"/>
</dbReference>
<feature type="compositionally biased region" description="Polar residues" evidence="1">
    <location>
        <begin position="389"/>
        <end position="399"/>
    </location>
</feature>
<feature type="compositionally biased region" description="Polar residues" evidence="1">
    <location>
        <begin position="805"/>
        <end position="815"/>
    </location>
</feature>
<feature type="region of interest" description="Disordered" evidence="1">
    <location>
        <begin position="805"/>
        <end position="828"/>
    </location>
</feature>
<dbReference type="Pfam" id="PF24344">
    <property type="entry name" value="PH_23"/>
    <property type="match status" value="1"/>
</dbReference>
<evidence type="ECO:0000259" key="2">
    <source>
        <dbReference type="Pfam" id="PF24340"/>
    </source>
</evidence>
<feature type="compositionally biased region" description="Polar residues" evidence="1">
    <location>
        <begin position="1252"/>
        <end position="1264"/>
    </location>
</feature>
<feature type="compositionally biased region" description="Low complexity" evidence="1">
    <location>
        <begin position="1399"/>
        <end position="1420"/>
    </location>
</feature>
<name>A0ABR3Y323_9PEZI</name>
<sequence>MPPKLPSDSASNPPAEASTSQEPLTTDDGTPSTPAKRKSSSANHGGATPKSAPAAAAGGNTGSHRRKKPEPTLLSDFLLGRPSPARIAAQRAAAAQAQNKRRKSMAADAAHVREELRQEMRAAAVRKLQQPGGVQARVKAWQKANAAAAKADATVARVAVDDAASEPTEILVQVDQESVTEEDRVRIKMRQKPKRRKPSKTMAKRESSGEAGHGLDRRETVDSAAAREDSQQQEQEAPAATGTRSRAAPKKRIVSDDHWMEKKKGKTPPRVASGKAKPTGKPSPIPKDFLLRTAQNPSIQNKIRDWATRVEPTEPSHLKKRRTESDGGGTRDSNSVATSDGATPSQSKSTDVGIRVTPVKPQKPWSGTDGSIRVKPVRKKGFQDGEIDFQSSEQSNSNADAGRHPARSLSPTSSSTHRSSSRRASSVRSTGEPSRKAPPRTDEAVSSGIKSHAALSAGEETETPTKRMSSSTRKQRRTASPATATRLEGTMDFRPDWDIEGAAAFRNAESESESERPSTVLDMKSLADIPFGYSAFSELDLPLGADARNSTRPQKGQRNPSFKGVPNVFKKVVNEGKKIIHDKVDPPKPVANQPPSIESWLSKTVDPFVDSAKPKSTIPEKDNAKECSRQTSHESNAQRTHVPNQDIGDSKIDEEETLKKQTAETPTKPGLKRSRATRHTSSPIKSVPKKPLREQLKEAFRGESAGYRLPCQTVGDPLDDAHDDEETPQSESRRKSSSSRRRSPSPEPSSVVESSVDSCSSATPLPKRRPPTHGTHELSTILSETSGGSRPCDSMSTLSETTVTQATALTESSGVSRERSQRGGLKRRLTKHSDMVSMLSLPENGQPVSLPRTRSLRTRHSVREKSGQLGYRSQIDDLLQDFEDDEYYYQKELKTLVDGVIPVLLTQVVRGDNKSATDLFGSPGTQPEAADALSKAVVNMGVALEKLKAAHKKAPVSNIQQILGWLGEVHALYDHYLDVWRLGFEDLIVNLAPALDRLDDGDSLVNAMPLNEEGDVLDHDGEPVNVAHLLKRPLIRVKWIVRFLRDAGQVLADQDVGTLLATYERLHEKARLRHSQERARKVDEDANRTDTTRTRDLRTLTAIKTVWIDQSRQVNAKDTFSLELVHSTGLRIRCNVELIYRDNIRDPGDKGDVIVRETDLSGRSWLLFPPIPKPQISARPGISARKLTVMVRGTHNGQEWYELLRLSADDQEQVADWLDILGSNPMPPDYPTSSYTLDSPSGVTDGHLVGSGQDQGQRIRQQSPPLTPRAKTASSEDVSAQREPSTPRGEIAVSPLGYGQSPSPDRTPTQEAFNKSPRPHSLPPRPSGDDDAIRNLEPNKSTRMRPNSAPYREDGAPPPPIHRTLGSSSPPSLSPGEPGLPSRIKRRTSSPLKHEYHPSDISSDSSAMSDDSDSSTLSDSYGDETDTSEDLDDTSEIDDRKETERLAALSTIEEGGRAPLETVPSECSLTPSNSASQAGLAGSGGSTPGYLVKFIASVSYWSARLNSWKDVSADLCSIAVKPGLMEAFYLNAAHRSRRPGSSDAAEGDPEARDRSDRPLIALDLTPLVKVRKSTAIDLEVRSPVLPCSLRNKIKSSVFRFRCTSKDECHALMIAVRHSREDNAKFKALQEEARINSFGQMQRQQPGEGSIDTESSSRRRSWFGRKNSYRASTRAPSQSQGSSSGMSANSFLKRLTSSGNLAFDLVRSTVDKQSRPGSVAGPSASLYTSSADSSSGGRSGFTFPRLPSVSLGDAGGWRNQPLGTSNLKIRLHLAIGHNKWEDYGNCLLDVGRPGPDMLPAPQLRPYLGKGKRITVRSLPRKKDQEPLTLIDIEVGSGCFGVIGNTGVVMHIWEELVDAEGKPGVIPARGGINGGTKRWLFQCPSVAQCLWIMSLVSQD</sequence>
<evidence type="ECO:0000313" key="5">
    <source>
        <dbReference type="EMBL" id="KAL1882685.1"/>
    </source>
</evidence>
<reference evidence="5 6" key="1">
    <citation type="journal article" date="2024" name="Commun. Biol.">
        <title>Comparative genomic analysis of thermophilic fungi reveals convergent evolutionary adaptations and gene losses.</title>
        <authorList>
            <person name="Steindorff A.S."/>
            <person name="Aguilar-Pontes M.V."/>
            <person name="Robinson A.J."/>
            <person name="Andreopoulos B."/>
            <person name="LaButti K."/>
            <person name="Kuo A."/>
            <person name="Mondo S."/>
            <person name="Riley R."/>
            <person name="Otillar R."/>
            <person name="Haridas S."/>
            <person name="Lipzen A."/>
            <person name="Grimwood J."/>
            <person name="Schmutz J."/>
            <person name="Clum A."/>
            <person name="Reid I.D."/>
            <person name="Moisan M.C."/>
            <person name="Butler G."/>
            <person name="Nguyen T.T.M."/>
            <person name="Dewar K."/>
            <person name="Conant G."/>
            <person name="Drula E."/>
            <person name="Henrissat B."/>
            <person name="Hansel C."/>
            <person name="Singer S."/>
            <person name="Hutchinson M.I."/>
            <person name="de Vries R.P."/>
            <person name="Natvig D.O."/>
            <person name="Powell A.J."/>
            <person name="Tsang A."/>
            <person name="Grigoriev I.V."/>
        </authorList>
    </citation>
    <scope>NUCLEOTIDE SEQUENCE [LARGE SCALE GENOMIC DNA]</scope>
    <source>
        <strain evidence="5 6">ATCC 24622</strain>
    </source>
</reference>
<feature type="compositionally biased region" description="Basic and acidic residues" evidence="1">
    <location>
        <begin position="203"/>
        <end position="230"/>
    </location>
</feature>
<feature type="region of interest" description="Disordered" evidence="1">
    <location>
        <begin position="579"/>
        <end position="776"/>
    </location>
</feature>
<feature type="compositionally biased region" description="Polar residues" evidence="1">
    <location>
        <begin position="466"/>
        <end position="483"/>
    </location>
</feature>
<dbReference type="InterPro" id="IPR056416">
    <property type="entry name" value="DH_2_fung"/>
</dbReference>
<feature type="compositionally biased region" description="Basic and acidic residues" evidence="1">
    <location>
        <begin position="691"/>
        <end position="701"/>
    </location>
</feature>
<feature type="compositionally biased region" description="Polar residues" evidence="1">
    <location>
        <begin position="8"/>
        <end position="33"/>
    </location>
</feature>
<feature type="region of interest" description="Disordered" evidence="1">
    <location>
        <begin position="1"/>
        <end position="81"/>
    </location>
</feature>
<feature type="compositionally biased region" description="Low complexity" evidence="1">
    <location>
        <begin position="45"/>
        <end position="58"/>
    </location>
</feature>
<feature type="domain" description="PH" evidence="3">
    <location>
        <begin position="1088"/>
        <end position="1228"/>
    </location>
</feature>
<feature type="region of interest" description="Disordered" evidence="1">
    <location>
        <begin position="544"/>
        <end position="567"/>
    </location>
</feature>
<feature type="domain" description="DBL homology" evidence="2">
    <location>
        <begin position="873"/>
        <end position="1074"/>
    </location>
</feature>
<evidence type="ECO:0000259" key="4">
    <source>
        <dbReference type="Pfam" id="PF24345"/>
    </source>
</evidence>
<gene>
    <name evidence="5" type="ORF">VTK73DRAFT_1597</name>
</gene>
<feature type="compositionally biased region" description="Polar residues" evidence="1">
    <location>
        <begin position="1231"/>
        <end position="1242"/>
    </location>
</feature>
<feature type="domain" description="PH" evidence="4">
    <location>
        <begin position="1490"/>
        <end position="1633"/>
    </location>
</feature>
<organism evidence="5 6">
    <name type="scientific">Phialemonium thermophilum</name>
    <dbReference type="NCBI Taxonomy" id="223376"/>
    <lineage>
        <taxon>Eukaryota</taxon>
        <taxon>Fungi</taxon>
        <taxon>Dikarya</taxon>
        <taxon>Ascomycota</taxon>
        <taxon>Pezizomycotina</taxon>
        <taxon>Sordariomycetes</taxon>
        <taxon>Sordariomycetidae</taxon>
        <taxon>Cephalothecales</taxon>
        <taxon>Cephalothecaceae</taxon>
        <taxon>Phialemonium</taxon>
    </lineage>
</organism>
<feature type="compositionally biased region" description="Polar residues" evidence="1">
    <location>
        <begin position="1272"/>
        <end position="1284"/>
    </location>
</feature>
<keyword evidence="6" id="KW-1185">Reference proteome</keyword>
<feature type="region of interest" description="Disordered" evidence="1">
    <location>
        <begin position="1710"/>
        <end position="1738"/>
    </location>
</feature>